<evidence type="ECO:0000313" key="7">
    <source>
        <dbReference type="EMBL" id="CAJ0599276.1"/>
    </source>
</evidence>
<evidence type="ECO:0000256" key="2">
    <source>
        <dbReference type="ARBA" id="ARBA00010370"/>
    </source>
</evidence>
<dbReference type="PANTHER" id="PTHR10201">
    <property type="entry name" value="MATRIX METALLOPROTEINASE"/>
    <property type="match status" value="1"/>
</dbReference>
<dbReference type="AlphaFoldDB" id="A0AA36GW67"/>
<dbReference type="SUPFAM" id="SSF47090">
    <property type="entry name" value="PGBD-like"/>
    <property type="match status" value="1"/>
</dbReference>
<dbReference type="GO" id="GO:0030198">
    <property type="term" value="P:extracellular matrix organization"/>
    <property type="evidence" value="ECO:0007669"/>
    <property type="project" value="TreeGrafter"/>
</dbReference>
<feature type="chain" id="PRO_5041217872" description="Peptidoglycan binding-like domain-containing protein" evidence="5">
    <location>
        <begin position="19"/>
        <end position="144"/>
    </location>
</feature>
<sequence>MVATSATAFLLLVSLCRALDEVDYLKQFGYLPSSGAESQLTSDAVSDALKRFQRMFGLPQTGEMDEATSNLMSKKRCGVKDVQRTLRVKRSLPHPRWKSNKFTFLGCSLFDVFASHRLIVAISLCRKQRNMTTAAQFLEISISK</sequence>
<keyword evidence="4" id="KW-0378">Hydrolase</keyword>
<name>A0AA36GW67_CYLNA</name>
<feature type="domain" description="Peptidoglycan binding-like" evidence="6">
    <location>
        <begin position="24"/>
        <end position="72"/>
    </location>
</feature>
<comment type="similarity">
    <text evidence="2">Belongs to the peptidase M10A family.</text>
</comment>
<dbReference type="GO" id="GO:0004222">
    <property type="term" value="F:metalloendopeptidase activity"/>
    <property type="evidence" value="ECO:0007669"/>
    <property type="project" value="TreeGrafter"/>
</dbReference>
<dbReference type="InterPro" id="IPR002477">
    <property type="entry name" value="Peptidoglycan-bd-like"/>
</dbReference>
<dbReference type="GO" id="GO:0030574">
    <property type="term" value="P:collagen catabolic process"/>
    <property type="evidence" value="ECO:0007669"/>
    <property type="project" value="TreeGrafter"/>
</dbReference>
<evidence type="ECO:0000256" key="1">
    <source>
        <dbReference type="ARBA" id="ARBA00001947"/>
    </source>
</evidence>
<evidence type="ECO:0000256" key="5">
    <source>
        <dbReference type="SAM" id="SignalP"/>
    </source>
</evidence>
<feature type="signal peptide" evidence="5">
    <location>
        <begin position="1"/>
        <end position="18"/>
    </location>
</feature>
<proteinExistence type="inferred from homology"/>
<dbReference type="EMBL" id="CATQJL010000223">
    <property type="protein sequence ID" value="CAJ0599276.1"/>
    <property type="molecule type" value="Genomic_DNA"/>
</dbReference>
<organism evidence="7 8">
    <name type="scientific">Cylicocyclus nassatus</name>
    <name type="common">Nematode worm</name>
    <dbReference type="NCBI Taxonomy" id="53992"/>
    <lineage>
        <taxon>Eukaryota</taxon>
        <taxon>Metazoa</taxon>
        <taxon>Ecdysozoa</taxon>
        <taxon>Nematoda</taxon>
        <taxon>Chromadorea</taxon>
        <taxon>Rhabditida</taxon>
        <taxon>Rhabditina</taxon>
        <taxon>Rhabditomorpha</taxon>
        <taxon>Strongyloidea</taxon>
        <taxon>Strongylidae</taxon>
        <taxon>Cylicocyclus</taxon>
    </lineage>
</organism>
<evidence type="ECO:0000313" key="8">
    <source>
        <dbReference type="Proteomes" id="UP001176961"/>
    </source>
</evidence>
<dbReference type="Gene3D" id="1.10.101.10">
    <property type="entry name" value="PGBD-like superfamily/PGBD"/>
    <property type="match status" value="1"/>
</dbReference>
<keyword evidence="4" id="KW-0645">Protease</keyword>
<evidence type="ECO:0000256" key="4">
    <source>
        <dbReference type="ARBA" id="ARBA00023049"/>
    </source>
</evidence>
<dbReference type="Proteomes" id="UP001176961">
    <property type="component" value="Unassembled WGS sequence"/>
</dbReference>
<keyword evidence="3 5" id="KW-0732">Signal</keyword>
<comment type="cofactor">
    <cofactor evidence="1">
        <name>Zn(2+)</name>
        <dbReference type="ChEBI" id="CHEBI:29105"/>
    </cofactor>
</comment>
<dbReference type="InterPro" id="IPR036365">
    <property type="entry name" value="PGBD-like_sf"/>
</dbReference>
<reference evidence="7" key="1">
    <citation type="submission" date="2023-07" db="EMBL/GenBank/DDBJ databases">
        <authorList>
            <consortium name="CYATHOMIX"/>
        </authorList>
    </citation>
    <scope>NUCLEOTIDE SEQUENCE</scope>
    <source>
        <strain evidence="7">N/A</strain>
    </source>
</reference>
<gene>
    <name evidence="7" type="ORF">CYNAS_LOCUS11259</name>
</gene>
<keyword evidence="4" id="KW-0482">Metalloprotease</keyword>
<comment type="caution">
    <text evidence="7">The sequence shown here is derived from an EMBL/GenBank/DDBJ whole genome shotgun (WGS) entry which is preliminary data.</text>
</comment>
<protein>
    <recommendedName>
        <fullName evidence="6">Peptidoglycan binding-like domain-containing protein</fullName>
    </recommendedName>
</protein>
<evidence type="ECO:0000259" key="6">
    <source>
        <dbReference type="Pfam" id="PF01471"/>
    </source>
</evidence>
<accession>A0AA36GW67</accession>
<dbReference type="InterPro" id="IPR036366">
    <property type="entry name" value="PGBDSf"/>
</dbReference>
<evidence type="ECO:0000256" key="3">
    <source>
        <dbReference type="ARBA" id="ARBA00022729"/>
    </source>
</evidence>
<dbReference type="PANTHER" id="PTHR10201:SF291">
    <property type="entry name" value="MATRIX METALLOPROTEINASE 1, ISOFORM C-RELATED"/>
    <property type="match status" value="1"/>
</dbReference>
<dbReference type="Pfam" id="PF01471">
    <property type="entry name" value="PG_binding_1"/>
    <property type="match status" value="1"/>
</dbReference>
<keyword evidence="8" id="KW-1185">Reference proteome</keyword>